<dbReference type="NCBIfam" id="TIGR00787">
    <property type="entry name" value="dctP"/>
    <property type="match status" value="1"/>
</dbReference>
<evidence type="ECO:0000256" key="1">
    <source>
        <dbReference type="ARBA" id="ARBA00009023"/>
    </source>
</evidence>
<dbReference type="EMBL" id="CP054142">
    <property type="protein sequence ID" value="QTQ14216.1"/>
    <property type="molecule type" value="Genomic_DNA"/>
</dbReference>
<keyword evidence="3" id="KW-0732">Signal</keyword>
<dbReference type="EMBL" id="CP054257">
    <property type="protein sequence ID" value="QTQ11597.1"/>
    <property type="molecule type" value="Genomic_DNA"/>
</dbReference>
<organism evidence="5 6">
    <name type="scientific">Treponema parvum</name>
    <dbReference type="NCBI Taxonomy" id="138851"/>
    <lineage>
        <taxon>Bacteria</taxon>
        <taxon>Pseudomonadati</taxon>
        <taxon>Spirochaetota</taxon>
        <taxon>Spirochaetia</taxon>
        <taxon>Spirochaetales</taxon>
        <taxon>Treponemataceae</taxon>
        <taxon>Treponema</taxon>
    </lineage>
</organism>
<dbReference type="PIRSF" id="PIRSF006470">
    <property type="entry name" value="DctB"/>
    <property type="match status" value="1"/>
</dbReference>
<accession>A0A975F4C1</accession>
<dbReference type="PROSITE" id="PS51257">
    <property type="entry name" value="PROKAR_LIPOPROTEIN"/>
    <property type="match status" value="1"/>
</dbReference>
<evidence type="ECO:0000256" key="2">
    <source>
        <dbReference type="ARBA" id="ARBA00022448"/>
    </source>
</evidence>
<dbReference type="PANTHER" id="PTHR33376">
    <property type="match status" value="1"/>
</dbReference>
<evidence type="ECO:0000256" key="3">
    <source>
        <dbReference type="ARBA" id="ARBA00022729"/>
    </source>
</evidence>
<dbReference type="GO" id="GO:0030288">
    <property type="term" value="C:outer membrane-bounded periplasmic space"/>
    <property type="evidence" value="ECO:0007669"/>
    <property type="project" value="InterPro"/>
</dbReference>
<dbReference type="KEGG" id="tpav:HRQ91_07005"/>
<dbReference type="SUPFAM" id="SSF53850">
    <property type="entry name" value="Periplasmic binding protein-like II"/>
    <property type="match status" value="1"/>
</dbReference>
<reference evidence="5" key="1">
    <citation type="submission" date="2020-05" db="EMBL/GenBank/DDBJ databases">
        <authorList>
            <person name="Zeng H."/>
            <person name="Chan Y.K."/>
            <person name="Watt R.M."/>
        </authorList>
    </citation>
    <scope>NUCLEOTIDE SEQUENCE</scope>
    <source>
        <strain evidence="5">ATCC 700770</strain>
        <strain evidence="4">ATCC 700773</strain>
    </source>
</reference>
<dbReference type="PANTHER" id="PTHR33376:SF7">
    <property type="entry name" value="C4-DICARBOXYLATE-BINDING PROTEIN DCTB"/>
    <property type="match status" value="1"/>
</dbReference>
<dbReference type="Proteomes" id="UP000671908">
    <property type="component" value="Chromosome"/>
</dbReference>
<keyword evidence="2" id="KW-0813">Transport</keyword>
<dbReference type="AlphaFoldDB" id="A0A975F4C1"/>
<reference evidence="5 6" key="2">
    <citation type="journal article" date="2021" name="Microbiol. Resour. Announc.">
        <title>Complete Genome Sequences of Three Human Oral Treponema parvum Isolates.</title>
        <authorList>
            <person name="Zeng H."/>
            <person name="Watt R.M."/>
        </authorList>
    </citation>
    <scope>NUCLEOTIDE SEQUENCE [LARGE SCALE GENOMIC DNA]</scope>
    <source>
        <strain evidence="5 6">ATCC 700770</strain>
        <strain evidence="4">ATCC 700773</strain>
    </source>
</reference>
<dbReference type="InterPro" id="IPR038404">
    <property type="entry name" value="TRAP_DctP_sf"/>
</dbReference>
<dbReference type="InterPro" id="IPR018389">
    <property type="entry name" value="DctP_fam"/>
</dbReference>
<proteinExistence type="inferred from homology"/>
<name>A0A975F4C1_9SPIR</name>
<evidence type="ECO:0000313" key="4">
    <source>
        <dbReference type="EMBL" id="QTQ11597.1"/>
    </source>
</evidence>
<dbReference type="InterPro" id="IPR004682">
    <property type="entry name" value="TRAP_DctP"/>
</dbReference>
<evidence type="ECO:0000313" key="5">
    <source>
        <dbReference type="EMBL" id="QTQ14216.1"/>
    </source>
</evidence>
<evidence type="ECO:0000313" key="6">
    <source>
        <dbReference type="Proteomes" id="UP000671908"/>
    </source>
</evidence>
<dbReference type="Gene3D" id="3.40.190.170">
    <property type="entry name" value="Bacterial extracellular solute-binding protein, family 7"/>
    <property type="match status" value="1"/>
</dbReference>
<comment type="similarity">
    <text evidence="1">Belongs to the bacterial solute-binding protein 7 family.</text>
</comment>
<sequence length="335" mass="37321">MKKTLILVFAVVLGIFLVGCSKSSHQSAQKKAVNVMIGYENNPGEPIDLACQKWKEYVEQESKGSMTVTLYPSSQLGTKDNIIDQAVNGEPVITLANGAFFQDRGVKDFGIVFAPYLFGSWDDFKKLMASDWWKQKCDELEKQCNLKILTSWNYGVRHTITKAPVKTPEDLKGKKIRVPNNVIQVRGTAALGATPTPMSLGDVYTALQQGVIDGLENPLPVILNGAFQEVAKYLILDGHIYDETCWITGTKFYEKLSPEQQKILVDCGNKAGVYNNQQLDSLTQDALNKLKDAGVVVTNIDLEAFRKASESFYSDPEIKKMWSPDIVDTIRKIIK</sequence>
<gene>
    <name evidence="4" type="ORF">HRI96_04880</name>
    <name evidence="5" type="ORF">HRQ91_07005</name>
</gene>
<protein>
    <submittedName>
        <fullName evidence="5">DctP family TRAP transporter solute-binding subunit</fullName>
    </submittedName>
</protein>
<dbReference type="RefSeq" id="WP_210118392.1">
    <property type="nucleotide sequence ID" value="NZ_CP054142.1"/>
</dbReference>
<dbReference type="CDD" id="cd13669">
    <property type="entry name" value="PBP2_TRAP_TM0322_like"/>
    <property type="match status" value="1"/>
</dbReference>
<dbReference type="NCBIfam" id="NF037995">
    <property type="entry name" value="TRAP_S1"/>
    <property type="match status" value="1"/>
</dbReference>
<dbReference type="Proteomes" id="UP000671995">
    <property type="component" value="Chromosome"/>
</dbReference>
<keyword evidence="6" id="KW-1185">Reference proteome</keyword>
<dbReference type="GO" id="GO:0055085">
    <property type="term" value="P:transmembrane transport"/>
    <property type="evidence" value="ECO:0007669"/>
    <property type="project" value="InterPro"/>
</dbReference>
<dbReference type="Pfam" id="PF03480">
    <property type="entry name" value="DctP"/>
    <property type="match status" value="1"/>
</dbReference>